<dbReference type="EMBL" id="FUWW01000001">
    <property type="protein sequence ID" value="SJZ33383.1"/>
    <property type="molecule type" value="Genomic_DNA"/>
</dbReference>
<proteinExistence type="predicted"/>
<organism evidence="2 3">
    <name type="scientific">Eubacterium coprostanoligenes</name>
    <dbReference type="NCBI Taxonomy" id="290054"/>
    <lineage>
        <taxon>Bacteria</taxon>
        <taxon>Bacillati</taxon>
        <taxon>Bacillota</taxon>
        <taxon>Clostridia</taxon>
        <taxon>Eubacteriales</taxon>
        <taxon>Eubacteriaceae</taxon>
        <taxon>Eubacterium</taxon>
    </lineage>
</organism>
<name>A0A1T4JTB6_9FIRM</name>
<keyword evidence="1" id="KW-0812">Transmembrane</keyword>
<dbReference type="RefSeq" id="WP_078767587.1">
    <property type="nucleotide sequence ID" value="NZ_FUWW01000001.1"/>
</dbReference>
<reference evidence="2 3" key="1">
    <citation type="submission" date="2017-02" db="EMBL/GenBank/DDBJ databases">
        <authorList>
            <person name="Peterson S.W."/>
        </authorList>
    </citation>
    <scope>NUCLEOTIDE SEQUENCE [LARGE SCALE GENOMIC DNA]</scope>
    <source>
        <strain evidence="2 3">ATCC 51222</strain>
    </source>
</reference>
<sequence length="124" mass="14134">MKYTDKQLSMFAVLGFLGLIVTFIIGAVTIVLMPFALLYAIGYLIALIYLFVLYLKNRPDEAKAQLKGFVDFCCDPQVVHESAVRRSKKAAAKRRKKQIKRSKRQARRLALAYSANKALKDFMK</sequence>
<accession>A0A1T4JTB6</accession>
<dbReference type="Proteomes" id="UP000190657">
    <property type="component" value="Unassembled WGS sequence"/>
</dbReference>
<keyword evidence="1" id="KW-1133">Transmembrane helix</keyword>
<keyword evidence="1" id="KW-0472">Membrane</keyword>
<gene>
    <name evidence="2" type="ORF">SAMN02745114_00067</name>
</gene>
<feature type="transmembrane region" description="Helical" evidence="1">
    <location>
        <begin position="37"/>
        <end position="55"/>
    </location>
</feature>
<protein>
    <submittedName>
        <fullName evidence="2">Uncharacterized protein</fullName>
    </submittedName>
</protein>
<evidence type="ECO:0000313" key="2">
    <source>
        <dbReference type="EMBL" id="SJZ33383.1"/>
    </source>
</evidence>
<feature type="transmembrane region" description="Helical" evidence="1">
    <location>
        <begin position="12"/>
        <end position="31"/>
    </location>
</feature>
<dbReference type="AlphaFoldDB" id="A0A1T4JTB6"/>
<keyword evidence="3" id="KW-1185">Reference proteome</keyword>
<evidence type="ECO:0000256" key="1">
    <source>
        <dbReference type="SAM" id="Phobius"/>
    </source>
</evidence>
<evidence type="ECO:0000313" key="3">
    <source>
        <dbReference type="Proteomes" id="UP000190657"/>
    </source>
</evidence>